<proteinExistence type="predicted"/>
<protein>
    <submittedName>
        <fullName evidence="3">Uncharacterized protein</fullName>
    </submittedName>
</protein>
<dbReference type="AlphaFoldDB" id="A0A1I8FQK4"/>
<keyword evidence="2" id="KW-1185">Reference proteome</keyword>
<name>A0A1I8FQK4_9PLAT</name>
<evidence type="ECO:0000256" key="1">
    <source>
        <dbReference type="SAM" id="MobiDB-lite"/>
    </source>
</evidence>
<sequence>MRQPQPAQPPPLPTLCGKRVHQQQQHSCRCSRSSAAATAAGSAGSSRSYRPWRTQLAHASSRGGFSVQRQLRPHRFAAAAASPQLASSGWCRCPAVTTEDLSRSVELSAHAVREHTSADFARLGQRCEPRWPACLSVAGCSGVSAKCAQASLRCAVKTRRLPEKCHCPLDGAIPRPPFTYASLIRQNAVRHNLSLPQVLHSGGKRQRRSLDSGRFRISQAAPAARTGGFALQLVPFGDVSAAIHASGPCPRDSGRVRRQSDGRSARSRPESRRTRTRIPRMATSLWAREKRAKLDFAAAQHRRLSRRVSDRADFSASASGSGDTTDLRHDSARPEA</sequence>
<feature type="region of interest" description="Disordered" evidence="1">
    <location>
        <begin position="245"/>
        <end position="280"/>
    </location>
</feature>
<feature type="region of interest" description="Disordered" evidence="1">
    <location>
        <begin position="300"/>
        <end position="336"/>
    </location>
</feature>
<feature type="compositionally biased region" description="Basic and acidic residues" evidence="1">
    <location>
        <begin position="325"/>
        <end position="336"/>
    </location>
</feature>
<feature type="compositionally biased region" description="Low complexity" evidence="1">
    <location>
        <begin position="314"/>
        <end position="323"/>
    </location>
</feature>
<organism evidence="2 3">
    <name type="scientific">Macrostomum lignano</name>
    <dbReference type="NCBI Taxonomy" id="282301"/>
    <lineage>
        <taxon>Eukaryota</taxon>
        <taxon>Metazoa</taxon>
        <taxon>Spiralia</taxon>
        <taxon>Lophotrochozoa</taxon>
        <taxon>Platyhelminthes</taxon>
        <taxon>Rhabditophora</taxon>
        <taxon>Macrostomorpha</taxon>
        <taxon>Macrostomida</taxon>
        <taxon>Macrostomidae</taxon>
        <taxon>Macrostomum</taxon>
    </lineage>
</organism>
<evidence type="ECO:0000313" key="2">
    <source>
        <dbReference type="Proteomes" id="UP000095280"/>
    </source>
</evidence>
<dbReference type="Proteomes" id="UP000095280">
    <property type="component" value="Unplaced"/>
</dbReference>
<reference evidence="3" key="1">
    <citation type="submission" date="2016-11" db="UniProtKB">
        <authorList>
            <consortium name="WormBaseParasite"/>
        </authorList>
    </citation>
    <scope>IDENTIFICATION</scope>
</reference>
<feature type="compositionally biased region" description="Basic and acidic residues" evidence="1">
    <location>
        <begin position="252"/>
        <end position="273"/>
    </location>
</feature>
<evidence type="ECO:0000313" key="3">
    <source>
        <dbReference type="WBParaSite" id="maker-unitig_44462-snap-gene-0.2-mRNA-1"/>
    </source>
</evidence>
<accession>A0A1I8FQK4</accession>
<dbReference type="WBParaSite" id="maker-unitig_44462-snap-gene-0.2-mRNA-1">
    <property type="protein sequence ID" value="maker-unitig_44462-snap-gene-0.2-mRNA-1"/>
    <property type="gene ID" value="maker-unitig_44462-snap-gene-0.2"/>
</dbReference>